<dbReference type="FunFam" id="3.30.200.20:FF:000387">
    <property type="entry name" value="Serine/threonine-protein kinase STE11"/>
    <property type="match status" value="1"/>
</dbReference>
<proteinExistence type="inferred from homology"/>
<feature type="region of interest" description="Disordered" evidence="8">
    <location>
        <begin position="1"/>
        <end position="94"/>
    </location>
</feature>
<dbReference type="SUPFAM" id="SSF56112">
    <property type="entry name" value="Protein kinase-like (PK-like)"/>
    <property type="match status" value="1"/>
</dbReference>
<evidence type="ECO:0000256" key="4">
    <source>
        <dbReference type="ARBA" id="ARBA00022741"/>
    </source>
</evidence>
<organism evidence="11 12">
    <name type="scientific">Aphanomyces stellatus</name>
    <dbReference type="NCBI Taxonomy" id="120398"/>
    <lineage>
        <taxon>Eukaryota</taxon>
        <taxon>Sar</taxon>
        <taxon>Stramenopiles</taxon>
        <taxon>Oomycota</taxon>
        <taxon>Saprolegniomycetes</taxon>
        <taxon>Saprolegniales</taxon>
        <taxon>Verrucalvaceae</taxon>
        <taxon>Aphanomyces</taxon>
    </lineage>
</organism>
<sequence>MKELPHHHTEVDDADGEEANQKCSSDEGNSYDSEGKIASVHPWRQLEERKSAEDAAPVFHSGRLKRLKPATQATLSPLTLTPRAPSSRRVRGDSLDDSLHLPVEEKCTRRYSEQPLPSAAKSSDLSPASAAGSVQFVYEFSLWKKATRIVVPRDVIVAQQDKDDRSAHPHRDDEPAAAAPLVTTDRLSGSLSRLELNNQDEDDVLLQPVRKQRSSSMQEDMRHCELMQSNSPDFSKYHNRFFAEGQSRLKWKRGDMIGEGTFGKVYKGLNASTGELFAVKQIQVPQDKKHEPESKTLAKLGEEITLMKELRHQHIVRYQGTERDAQFFYIFMEYVPGGSIARMLAEYGVFDLDLIRKFTRQILLGVEYLHSKDIIHRDIKGANVLVNEQGVAKLADFGCSKQLSSVITTSMEESLRSIRGSVPWMAPEGASHCRRRRRGLTGNAVVKQIGHDFKADIWSVGATVIEMATAKHPWPANTNHVSVMFQLAIDPTSPPIPESLPDVVKSFLQRCFCIDPRERATATELLRHPFLQYA</sequence>
<evidence type="ECO:0000256" key="2">
    <source>
        <dbReference type="ARBA" id="ARBA00022527"/>
    </source>
</evidence>
<evidence type="ECO:0000256" key="8">
    <source>
        <dbReference type="SAM" id="MobiDB-lite"/>
    </source>
</evidence>
<dbReference type="CDD" id="cd06606">
    <property type="entry name" value="STKc_MAPKKK"/>
    <property type="match status" value="1"/>
</dbReference>
<evidence type="ECO:0000256" key="6">
    <source>
        <dbReference type="ARBA" id="ARBA00022840"/>
    </source>
</evidence>
<protein>
    <submittedName>
        <fullName evidence="11">Aste57867_11861 protein</fullName>
    </submittedName>
</protein>
<dbReference type="GO" id="GO:0004674">
    <property type="term" value="F:protein serine/threonine kinase activity"/>
    <property type="evidence" value="ECO:0007669"/>
    <property type="project" value="UniProtKB-KW"/>
</dbReference>
<gene>
    <name evidence="11" type="primary">Aste57867_11861</name>
    <name evidence="10" type="ORF">As57867_011816</name>
    <name evidence="11" type="ORF">ASTE57867_11861</name>
</gene>
<dbReference type="EMBL" id="CAADRA010005338">
    <property type="protein sequence ID" value="VFT88716.1"/>
    <property type="molecule type" value="Genomic_DNA"/>
</dbReference>
<reference evidence="10" key="2">
    <citation type="submission" date="2019-06" db="EMBL/GenBank/DDBJ databases">
        <title>Genomics analysis of Aphanomyces spp. identifies a new class of oomycete effector associated with host adaptation.</title>
        <authorList>
            <person name="Gaulin E."/>
        </authorList>
    </citation>
    <scope>NUCLEOTIDE SEQUENCE</scope>
    <source>
        <strain evidence="10">CBS 578.67</strain>
    </source>
</reference>
<evidence type="ECO:0000256" key="1">
    <source>
        <dbReference type="ARBA" id="ARBA00006529"/>
    </source>
</evidence>
<dbReference type="InterPro" id="IPR017441">
    <property type="entry name" value="Protein_kinase_ATP_BS"/>
</dbReference>
<dbReference type="PROSITE" id="PS50011">
    <property type="entry name" value="PROTEIN_KINASE_DOM"/>
    <property type="match status" value="1"/>
</dbReference>
<dbReference type="InterPro" id="IPR008271">
    <property type="entry name" value="Ser/Thr_kinase_AS"/>
</dbReference>
<feature type="domain" description="Protein kinase" evidence="9">
    <location>
        <begin position="251"/>
        <end position="531"/>
    </location>
</feature>
<dbReference type="Gene3D" id="1.10.510.10">
    <property type="entry name" value="Transferase(Phosphotransferase) domain 1"/>
    <property type="match status" value="1"/>
</dbReference>
<evidence type="ECO:0000313" key="10">
    <source>
        <dbReference type="EMBL" id="KAF0697454.1"/>
    </source>
</evidence>
<dbReference type="Pfam" id="PF00069">
    <property type="entry name" value="Pkinase"/>
    <property type="match status" value="1"/>
</dbReference>
<dbReference type="OrthoDB" id="266718at2759"/>
<dbReference type="PROSITE" id="PS00108">
    <property type="entry name" value="PROTEIN_KINASE_ST"/>
    <property type="match status" value="1"/>
</dbReference>
<dbReference type="AlphaFoldDB" id="A0A485KU49"/>
<dbReference type="PANTHER" id="PTHR11584:SF369">
    <property type="entry name" value="MITOGEN-ACTIVATED PROTEIN KINASE KINASE KINASE 19-RELATED"/>
    <property type="match status" value="1"/>
</dbReference>
<dbReference type="PROSITE" id="PS00107">
    <property type="entry name" value="PROTEIN_KINASE_ATP"/>
    <property type="match status" value="1"/>
</dbReference>
<dbReference type="Proteomes" id="UP000332933">
    <property type="component" value="Unassembled WGS sequence"/>
</dbReference>
<name>A0A485KU49_9STRA</name>
<dbReference type="Gene3D" id="3.30.200.20">
    <property type="entry name" value="Phosphorylase Kinase, domain 1"/>
    <property type="match status" value="1"/>
</dbReference>
<dbReference type="EMBL" id="VJMH01005317">
    <property type="protein sequence ID" value="KAF0697454.1"/>
    <property type="molecule type" value="Genomic_DNA"/>
</dbReference>
<keyword evidence="3" id="KW-0808">Transferase</keyword>
<reference evidence="11 12" key="1">
    <citation type="submission" date="2019-03" db="EMBL/GenBank/DDBJ databases">
        <authorList>
            <person name="Gaulin E."/>
            <person name="Dumas B."/>
        </authorList>
    </citation>
    <scope>NUCLEOTIDE SEQUENCE [LARGE SCALE GENOMIC DNA]</scope>
    <source>
        <strain evidence="11">CBS 568.67</strain>
    </source>
</reference>
<evidence type="ECO:0000259" key="9">
    <source>
        <dbReference type="PROSITE" id="PS50011"/>
    </source>
</evidence>
<feature type="region of interest" description="Disordered" evidence="8">
    <location>
        <begin position="160"/>
        <end position="184"/>
    </location>
</feature>
<keyword evidence="2" id="KW-0723">Serine/threonine-protein kinase</keyword>
<comment type="similarity">
    <text evidence="1">Belongs to the protein kinase superfamily. STE Ser/Thr protein kinase family. MAP kinase kinase kinase subfamily.</text>
</comment>
<dbReference type="SMART" id="SM00220">
    <property type="entry name" value="S_TKc"/>
    <property type="match status" value="1"/>
</dbReference>
<feature type="compositionally biased region" description="Basic and acidic residues" evidence="8">
    <location>
        <begin position="1"/>
        <end position="11"/>
    </location>
</feature>
<keyword evidence="5" id="KW-0418">Kinase</keyword>
<keyword evidence="12" id="KW-1185">Reference proteome</keyword>
<feature type="binding site" evidence="7">
    <location>
        <position position="280"/>
    </location>
    <ligand>
        <name>ATP</name>
        <dbReference type="ChEBI" id="CHEBI:30616"/>
    </ligand>
</feature>
<accession>A0A485KU49</accession>
<evidence type="ECO:0000313" key="11">
    <source>
        <dbReference type="EMBL" id="VFT88716.1"/>
    </source>
</evidence>
<evidence type="ECO:0000256" key="7">
    <source>
        <dbReference type="PROSITE-ProRule" id="PRU10141"/>
    </source>
</evidence>
<feature type="compositionally biased region" description="Polar residues" evidence="8">
    <location>
        <begin position="21"/>
        <end position="32"/>
    </location>
</feature>
<dbReference type="PANTHER" id="PTHR11584">
    <property type="entry name" value="SERINE/THREONINE PROTEIN KINASE"/>
    <property type="match status" value="1"/>
</dbReference>
<dbReference type="GO" id="GO:0005524">
    <property type="term" value="F:ATP binding"/>
    <property type="evidence" value="ECO:0007669"/>
    <property type="project" value="UniProtKB-UniRule"/>
</dbReference>
<keyword evidence="4 7" id="KW-0547">Nucleotide-binding</keyword>
<evidence type="ECO:0000256" key="5">
    <source>
        <dbReference type="ARBA" id="ARBA00022777"/>
    </source>
</evidence>
<dbReference type="InterPro" id="IPR011009">
    <property type="entry name" value="Kinase-like_dom_sf"/>
</dbReference>
<evidence type="ECO:0000256" key="3">
    <source>
        <dbReference type="ARBA" id="ARBA00022679"/>
    </source>
</evidence>
<dbReference type="InterPro" id="IPR000719">
    <property type="entry name" value="Prot_kinase_dom"/>
</dbReference>
<evidence type="ECO:0000313" key="12">
    <source>
        <dbReference type="Proteomes" id="UP000332933"/>
    </source>
</evidence>
<keyword evidence="6 7" id="KW-0067">ATP-binding</keyword>
<feature type="compositionally biased region" description="Basic and acidic residues" evidence="8">
    <location>
        <begin position="44"/>
        <end position="53"/>
    </location>
</feature>
<feature type="compositionally biased region" description="Basic and acidic residues" evidence="8">
    <location>
        <begin position="160"/>
        <end position="174"/>
    </location>
</feature>